<evidence type="ECO:0000313" key="5">
    <source>
        <dbReference type="Proteomes" id="UP000236546"/>
    </source>
</evidence>
<name>A0A0W7VP06_9HYPO</name>
<dbReference type="GeneID" id="29985620"/>
<dbReference type="Proteomes" id="UP000054821">
    <property type="component" value="Unassembled WGS sequence"/>
</dbReference>
<dbReference type="EMBL" id="JPDN02000028">
    <property type="protein sequence ID" value="PON23559.1"/>
    <property type="molecule type" value="Genomic_DNA"/>
</dbReference>
<dbReference type="RefSeq" id="XP_018661197.1">
    <property type="nucleotide sequence ID" value="XM_018805537.1"/>
</dbReference>
<reference evidence="3 4" key="1">
    <citation type="journal article" date="2016" name="Genome Announc.">
        <title>Draft Whole-Genome Sequence of Trichoderma gamsii T6085, a Promising Biocontrol Agent of Fusarium Head Blight on Wheat.</title>
        <authorList>
            <person name="Baroncelli R."/>
            <person name="Zapparata A."/>
            <person name="Piaggeschi G."/>
            <person name="Sarrocco S."/>
            <person name="Vannacci G."/>
        </authorList>
    </citation>
    <scope>NUCLEOTIDE SEQUENCE [LARGE SCALE GENOMIC DNA]</scope>
    <source>
        <strain evidence="3 4">T6085</strain>
    </source>
</reference>
<evidence type="ECO:0000256" key="1">
    <source>
        <dbReference type="SAM" id="MobiDB-lite"/>
    </source>
</evidence>
<dbReference type="OrthoDB" id="4936392at2759"/>
<dbReference type="AlphaFoldDB" id="A0A0W7VP06"/>
<proteinExistence type="predicted"/>
<organism evidence="2 5">
    <name type="scientific">Trichoderma gamsii</name>
    <dbReference type="NCBI Taxonomy" id="398673"/>
    <lineage>
        <taxon>Eukaryota</taxon>
        <taxon>Fungi</taxon>
        <taxon>Dikarya</taxon>
        <taxon>Ascomycota</taxon>
        <taxon>Pezizomycotina</taxon>
        <taxon>Sordariomycetes</taxon>
        <taxon>Hypocreomycetidae</taxon>
        <taxon>Hypocreales</taxon>
        <taxon>Hypocreaceae</taxon>
        <taxon>Trichoderma</taxon>
    </lineage>
</organism>
<keyword evidence="4" id="KW-1185">Reference proteome</keyword>
<feature type="compositionally biased region" description="Low complexity" evidence="1">
    <location>
        <begin position="183"/>
        <end position="195"/>
    </location>
</feature>
<feature type="region of interest" description="Disordered" evidence="1">
    <location>
        <begin position="74"/>
        <end position="94"/>
    </location>
</feature>
<dbReference type="EMBL" id="MTYH01000054">
    <property type="protein sequence ID" value="PNP41787.1"/>
    <property type="molecule type" value="Genomic_DNA"/>
</dbReference>
<evidence type="ECO:0000313" key="3">
    <source>
        <dbReference type="EMBL" id="PON23559.1"/>
    </source>
</evidence>
<feature type="compositionally biased region" description="Basic residues" evidence="1">
    <location>
        <begin position="198"/>
        <end position="208"/>
    </location>
</feature>
<gene>
    <name evidence="3" type="ORF">TGAM01_v207504</name>
    <name evidence="2" type="ORF">TGAMA5MH_06380</name>
</gene>
<comment type="caution">
    <text evidence="2">The sequence shown here is derived from an EMBL/GenBank/DDBJ whole genome shotgun (WGS) entry which is preliminary data.</text>
</comment>
<evidence type="ECO:0000313" key="4">
    <source>
        <dbReference type="Proteomes" id="UP000054821"/>
    </source>
</evidence>
<feature type="compositionally biased region" description="Polar residues" evidence="1">
    <location>
        <begin position="27"/>
        <end position="48"/>
    </location>
</feature>
<feature type="region of interest" description="Disordered" evidence="1">
    <location>
        <begin position="1"/>
        <end position="55"/>
    </location>
</feature>
<accession>A0A0W7VP06</accession>
<protein>
    <submittedName>
        <fullName evidence="2">Uncharacterized protein</fullName>
    </submittedName>
</protein>
<feature type="region of interest" description="Disordered" evidence="1">
    <location>
        <begin position="131"/>
        <end position="211"/>
    </location>
</feature>
<dbReference type="Proteomes" id="UP000236546">
    <property type="component" value="Unassembled WGS sequence"/>
</dbReference>
<reference evidence="2 5" key="2">
    <citation type="submission" date="2017-02" db="EMBL/GenBank/DDBJ databases">
        <title>Genomes of Trichoderma spp. with biocontrol activity.</title>
        <authorList>
            <person name="Gardiner D."/>
            <person name="Kazan K."/>
            <person name="Vos C."/>
            <person name="Harvey P."/>
        </authorList>
    </citation>
    <scope>NUCLEOTIDE SEQUENCE [LARGE SCALE GENOMIC DNA]</scope>
    <source>
        <strain evidence="2 5">A5MH</strain>
    </source>
</reference>
<reference evidence="3" key="3">
    <citation type="submission" date="2017-08" db="EMBL/GenBank/DDBJ databases">
        <title>Trichoderma gamsii strain T6085, whole genome shotgun sequencing project.</title>
        <authorList>
            <person name="Baroncelli R."/>
        </authorList>
    </citation>
    <scope>NUCLEOTIDE SEQUENCE</scope>
    <source>
        <strain evidence="3">T6085</strain>
    </source>
</reference>
<evidence type="ECO:0000313" key="2">
    <source>
        <dbReference type="EMBL" id="PNP41787.1"/>
    </source>
</evidence>
<sequence>MIDELRLDNSDPSPSLTDDIKNINRYLRNTSSSYPSQGHASTRVQSPDSMLRPNKLSFTDLSRYSKANDRLSNLRSTLSSDGDFDKSSSTAPPEAREDAIAAITQWQGQVRPRAASYNKYQLLESAEVFPSDSASQQPSPTGVHFLPSTPASAKSKGGLTRGSAEHMNGQLDGTHEATNQAESPDPASRSSSAPANHGHPHRQSKRKASAFSLRSLTNSLSKRPRFDIRKWASDFYRQGSQRLNMARLKWRHQTRQDRGIFEAWRARHRRAAQNMFPDQKEPKKDYGTFSTERKVCSNEDWWRDGVSRYEAPKWMNFRGGATHTHG</sequence>